<sequence length="539" mass="55499">MHGLKTPTLFGLRTSSRPASPAPCSKTSPPHVAPIVPTGSITPLDLSTPGSPIEGNKDKEILPRRPLGKLHLPSAFRRASPSPAPIPTPQQLPQPPSAPSTSSTGSNYLDALALRISEAAGKAIAPDTPTQLGRSAPPRTPPSSIWPGQTAWSAHPPPCASPAPERALDQRVYAAGSSCCLAPTNVLVPSSPWVQLGASQAHALGLATLVAELLASLDALPGDCAKVGGEACLDCCPNRTSRTRRCPRTGPAWRGKKDNPLAGPVAVAIKVLNRVASVPGSVAGGAIAACEIAVVWRAMVALAHRKIDPNSTKPLSTKSSGPLKSSSPTNKPKSTLPRRLTPPSTPPPARFLLPTSRPPSPPTSISLSAQLANDAKIVLSLLDSMPRPAGDDAKEAVGEAFVAFTKFCEVLVLYSAPAFDKDMLVRLIDGETSVPPATTGSLKSSTPLLSSTSSATSTSSEEDELPPCWSSPPSCTARPLPPFLKSTRRPIASGVLSGFGRAEASEGVVCPRGPGEVGRAACGRCACSCLGQGVDEDPG</sequence>
<dbReference type="Proteomes" id="UP000614334">
    <property type="component" value="Unassembled WGS sequence"/>
</dbReference>
<feature type="region of interest" description="Disordered" evidence="1">
    <location>
        <begin position="1"/>
        <end position="106"/>
    </location>
</feature>
<evidence type="ECO:0000313" key="3">
    <source>
        <dbReference type="Proteomes" id="UP000614334"/>
    </source>
</evidence>
<gene>
    <name evidence="2" type="ORF">RHS01_09896</name>
</gene>
<proteinExistence type="predicted"/>
<name>A0A8H7I658_9AGAM</name>
<organism evidence="2 3">
    <name type="scientific">Rhizoctonia solani</name>
    <dbReference type="NCBI Taxonomy" id="456999"/>
    <lineage>
        <taxon>Eukaryota</taxon>
        <taxon>Fungi</taxon>
        <taxon>Dikarya</taxon>
        <taxon>Basidiomycota</taxon>
        <taxon>Agaricomycotina</taxon>
        <taxon>Agaricomycetes</taxon>
        <taxon>Cantharellales</taxon>
        <taxon>Ceratobasidiaceae</taxon>
        <taxon>Rhizoctonia</taxon>
    </lineage>
</organism>
<feature type="compositionally biased region" description="Pro residues" evidence="1">
    <location>
        <begin position="82"/>
        <end position="98"/>
    </location>
</feature>
<feature type="compositionally biased region" description="Low complexity" evidence="1">
    <location>
        <begin position="313"/>
        <end position="342"/>
    </location>
</feature>
<feature type="region of interest" description="Disordered" evidence="1">
    <location>
        <begin position="126"/>
        <end position="163"/>
    </location>
</feature>
<reference evidence="2" key="1">
    <citation type="submission" date="2020-09" db="EMBL/GenBank/DDBJ databases">
        <title>Comparative genome analyses of four rice-infecting Rhizoctonia solani isolates reveal extensive enrichment of homogalacturonan modification genes.</title>
        <authorList>
            <person name="Lee D.-Y."/>
            <person name="Jeon J."/>
            <person name="Kim K.-T."/>
            <person name="Cheong K."/>
            <person name="Song H."/>
            <person name="Choi G."/>
            <person name="Ko J."/>
            <person name="Opiyo S.O."/>
            <person name="Zuo S."/>
            <person name="Madhav S."/>
            <person name="Lee Y.-H."/>
            <person name="Wang G.-L."/>
        </authorList>
    </citation>
    <scope>NUCLEOTIDE SEQUENCE</scope>
    <source>
        <strain evidence="2">AG1-IA B2</strain>
    </source>
</reference>
<feature type="region of interest" description="Disordered" evidence="1">
    <location>
        <begin position="432"/>
        <end position="473"/>
    </location>
</feature>
<feature type="compositionally biased region" description="Low complexity" evidence="1">
    <location>
        <begin position="438"/>
        <end position="459"/>
    </location>
</feature>
<dbReference type="EMBL" id="JACYCF010000026">
    <property type="protein sequence ID" value="KAF8749696.1"/>
    <property type="molecule type" value="Genomic_DNA"/>
</dbReference>
<comment type="caution">
    <text evidence="2">The sequence shown here is derived from an EMBL/GenBank/DDBJ whole genome shotgun (WGS) entry which is preliminary data.</text>
</comment>
<evidence type="ECO:0000313" key="2">
    <source>
        <dbReference type="EMBL" id="KAF8749696.1"/>
    </source>
</evidence>
<accession>A0A8H7I658</accession>
<feature type="region of interest" description="Disordered" evidence="1">
    <location>
        <begin position="309"/>
        <end position="366"/>
    </location>
</feature>
<protein>
    <submittedName>
        <fullName evidence="2">Uncharacterized protein</fullName>
    </submittedName>
</protein>
<dbReference type="AlphaFoldDB" id="A0A8H7I658"/>
<evidence type="ECO:0000256" key="1">
    <source>
        <dbReference type="SAM" id="MobiDB-lite"/>
    </source>
</evidence>